<dbReference type="RefSeq" id="WP_195170083.1">
    <property type="nucleotide sequence ID" value="NZ_CP062983.1"/>
</dbReference>
<protein>
    <submittedName>
        <fullName evidence="3">Response regulator</fullName>
    </submittedName>
</protein>
<sequence length="124" mass="14114">MTTILHLEDDGPLRDILAKAVKNTAPDIVLEQFTTSNQVLTYLEDHIMSVDLFILDIRVNGEMDGLELSQKIREMGSHRPIIITSAYIKPQPTKLRELNARWMAKPWHILELADTIIPLAISKL</sequence>
<dbReference type="KEGG" id="pmet:G4Y79_20345"/>
<dbReference type="Gene3D" id="3.40.50.2300">
    <property type="match status" value="1"/>
</dbReference>
<organism evidence="3 4">
    <name type="scientific">Phototrophicus methaneseepsis</name>
    <dbReference type="NCBI Taxonomy" id="2710758"/>
    <lineage>
        <taxon>Bacteria</taxon>
        <taxon>Bacillati</taxon>
        <taxon>Chloroflexota</taxon>
        <taxon>Candidatus Thermofontia</taxon>
        <taxon>Phototrophicales</taxon>
        <taxon>Phototrophicaceae</taxon>
        <taxon>Phototrophicus</taxon>
    </lineage>
</organism>
<proteinExistence type="predicted"/>
<reference evidence="3 4" key="1">
    <citation type="submission" date="2020-02" db="EMBL/GenBank/DDBJ databases">
        <authorList>
            <person name="Zheng R.K."/>
            <person name="Sun C.M."/>
        </authorList>
    </citation>
    <scope>NUCLEOTIDE SEQUENCE [LARGE SCALE GENOMIC DNA]</scope>
    <source>
        <strain evidence="4">rifampicinis</strain>
    </source>
</reference>
<evidence type="ECO:0000313" key="4">
    <source>
        <dbReference type="Proteomes" id="UP000594468"/>
    </source>
</evidence>
<dbReference type="AlphaFoldDB" id="A0A7S8E827"/>
<dbReference type="SMART" id="SM00448">
    <property type="entry name" value="REC"/>
    <property type="match status" value="1"/>
</dbReference>
<dbReference type="EMBL" id="CP062983">
    <property type="protein sequence ID" value="QPC82013.1"/>
    <property type="molecule type" value="Genomic_DNA"/>
</dbReference>
<dbReference type="InterPro" id="IPR011006">
    <property type="entry name" value="CheY-like_superfamily"/>
</dbReference>
<dbReference type="InterPro" id="IPR001789">
    <property type="entry name" value="Sig_transdc_resp-reg_receiver"/>
</dbReference>
<keyword evidence="1" id="KW-0597">Phosphoprotein</keyword>
<dbReference type="Pfam" id="PF00072">
    <property type="entry name" value="Response_reg"/>
    <property type="match status" value="1"/>
</dbReference>
<keyword evidence="4" id="KW-1185">Reference proteome</keyword>
<feature type="domain" description="Response regulatory" evidence="2">
    <location>
        <begin position="3"/>
        <end position="120"/>
    </location>
</feature>
<feature type="modified residue" description="4-aspartylphosphate" evidence="1">
    <location>
        <position position="56"/>
    </location>
</feature>
<evidence type="ECO:0000313" key="3">
    <source>
        <dbReference type="EMBL" id="QPC82013.1"/>
    </source>
</evidence>
<dbReference type="GO" id="GO:0000160">
    <property type="term" value="P:phosphorelay signal transduction system"/>
    <property type="evidence" value="ECO:0007669"/>
    <property type="project" value="InterPro"/>
</dbReference>
<accession>A0A7S8E827</accession>
<dbReference type="Proteomes" id="UP000594468">
    <property type="component" value="Chromosome"/>
</dbReference>
<dbReference type="SUPFAM" id="SSF52172">
    <property type="entry name" value="CheY-like"/>
    <property type="match status" value="1"/>
</dbReference>
<name>A0A7S8E827_9CHLR</name>
<dbReference type="PROSITE" id="PS50110">
    <property type="entry name" value="RESPONSE_REGULATORY"/>
    <property type="match status" value="1"/>
</dbReference>
<evidence type="ECO:0000256" key="1">
    <source>
        <dbReference type="PROSITE-ProRule" id="PRU00169"/>
    </source>
</evidence>
<evidence type="ECO:0000259" key="2">
    <source>
        <dbReference type="PROSITE" id="PS50110"/>
    </source>
</evidence>
<gene>
    <name evidence="3" type="ORF">G4Y79_20345</name>
</gene>